<organism evidence="4 5">
    <name type="scientific">Invertebrate iridovirus 25</name>
    <dbReference type="NCBI Taxonomy" id="1301280"/>
    <lineage>
        <taxon>Viruses</taxon>
        <taxon>Varidnaviria</taxon>
        <taxon>Bamfordvirae</taxon>
        <taxon>Nucleocytoviricota</taxon>
        <taxon>Megaviricetes</taxon>
        <taxon>Pimascovirales</taxon>
        <taxon>Pimascovirales incertae sedis</taxon>
        <taxon>Iridoviridae</taxon>
        <taxon>Betairidovirinae</taxon>
        <taxon>Chloriridovirus</taxon>
        <taxon>Chloriridovirus simulium2</taxon>
    </lineage>
</organism>
<dbReference type="InterPro" id="IPR018879">
    <property type="entry name" value="MSV199_dom"/>
</dbReference>
<evidence type="ECO:0000313" key="4">
    <source>
        <dbReference type="EMBL" id="CCV02065.1"/>
    </source>
</evidence>
<dbReference type="Pfam" id="PF10544">
    <property type="entry name" value="T5orf172"/>
    <property type="match status" value="1"/>
</dbReference>
<dbReference type="EMBL" id="HF920635">
    <property type="protein sequence ID" value="CCV02065.1"/>
    <property type="molecule type" value="Genomic_DNA"/>
</dbReference>
<dbReference type="RefSeq" id="YP_009010580.1">
    <property type="nucleotide sequence ID" value="NC_023613.1"/>
</dbReference>
<feature type="coiled-coil region" evidence="1">
    <location>
        <begin position="186"/>
        <end position="220"/>
    </location>
</feature>
<keyword evidence="5" id="KW-1185">Reference proteome</keyword>
<gene>
    <name evidence="4" type="primary">047L</name>
    <name evidence="4" type="ORF">IIV25_047L</name>
</gene>
<feature type="domain" description="MSV199" evidence="3">
    <location>
        <begin position="8"/>
        <end position="157"/>
    </location>
</feature>
<evidence type="ECO:0000313" key="5">
    <source>
        <dbReference type="Proteomes" id="UP000097612"/>
    </source>
</evidence>
<evidence type="ECO:0000256" key="1">
    <source>
        <dbReference type="SAM" id="Coils"/>
    </source>
</evidence>
<evidence type="ECO:0008006" key="6">
    <source>
        <dbReference type="Google" id="ProtNLM"/>
    </source>
</evidence>
<evidence type="ECO:0000259" key="3">
    <source>
        <dbReference type="Pfam" id="PF10553"/>
    </source>
</evidence>
<dbReference type="Proteomes" id="UP000097612">
    <property type="component" value="Segment"/>
</dbReference>
<reference evidence="4 5" key="1">
    <citation type="journal article" date="2013" name="Arch. Virol.">
        <title>Complete genome sequence of invertebrate iridovirus IIV-25 isolated from a blackfly larva.</title>
        <authorList>
            <person name="Piegu B."/>
            <person name="Guizard S."/>
            <person name="Spears T."/>
            <person name="Cruaud C."/>
            <person name="Couloux A."/>
            <person name="Bideshi D.K."/>
            <person name="Federici B.A."/>
            <person name="Bigot Y."/>
        </authorList>
    </citation>
    <scope>NUCLEOTIDE SEQUENCE [LARGE SCALE GENOMIC DNA]</scope>
</reference>
<protein>
    <recommendedName>
        <fullName evidence="6">MSV199 domain-containing protein</fullName>
    </recommendedName>
</protein>
<dbReference type="OrthoDB" id="5801at10239"/>
<evidence type="ECO:0000259" key="2">
    <source>
        <dbReference type="Pfam" id="PF10544"/>
    </source>
</evidence>
<feature type="domain" description="Bacteriophage T5 Orf172 DNA-binding" evidence="2">
    <location>
        <begin position="240"/>
        <end position="340"/>
    </location>
</feature>
<name>W8W2E5_9VIRU</name>
<sequence length="472" mass="55628">MEANELKDIFSFIKGYGVAFDISSNWFQDLWYPLSKSNPPPRGGVGLVKNRPKMPIIITQNLLDWMGYKGRGVADKQGKFSKLLRSLEIEYQEIGYQHPLAIEYPCIQKEIKLIPKQLEQKKWICMEPRAFKKAVMRINTENAEIVRDYYLNIEEAMFAYGEYTMNFLIEKTERRDTELSQMVKQLAIKEKSEEELRKDQENLLKEQEELKSKLVKAERKVIRVNKFMKRITIKEKKMEWIYIATNKYYSQERLWKIGSTTRLSTRINGYNTGRAKGVDGYYYTWVIKCYNSKDIDNHIQKLLADFKWKDSKQSEGSQDNRSEMYHGIKFTDLKDIVAFIVNNYDASIDYINNFIKTRLDASMEEEDELPPPLDYKKVTYQLGEHIETINLEEEESESVKEAFEDILSGLKEQQERQADETIVLHRKDIMNQLSKVSNTTKKDLWSQIKELTGWTNSKSEINEGGFKYKITY</sequence>
<dbReference type="KEGG" id="vg:18501419"/>
<proteinExistence type="predicted"/>
<dbReference type="Pfam" id="PF10553">
    <property type="entry name" value="MSV199"/>
    <property type="match status" value="1"/>
</dbReference>
<keyword evidence="1" id="KW-0175">Coiled coil</keyword>
<dbReference type="GeneID" id="18501419"/>
<accession>W8W2E5</accession>
<dbReference type="InterPro" id="IPR018306">
    <property type="entry name" value="Phage_T5_Orf172_DNA-bd"/>
</dbReference>